<accession>A0A2M9FXS8</accession>
<evidence type="ECO:0000256" key="3">
    <source>
        <dbReference type="ARBA" id="ARBA00022552"/>
    </source>
</evidence>
<dbReference type="GO" id="GO:0005737">
    <property type="term" value="C:cytoplasm"/>
    <property type="evidence" value="ECO:0007669"/>
    <property type="project" value="UniProtKB-SubCell"/>
</dbReference>
<evidence type="ECO:0000256" key="4">
    <source>
        <dbReference type="ARBA" id="ARBA00023186"/>
    </source>
</evidence>
<comment type="caution">
    <text evidence="8">The sequence shown here is derived from an EMBL/GenBank/DDBJ whole genome shotgun (WGS) entry which is preliminary data.</text>
</comment>
<comment type="similarity">
    <text evidence="5">Belongs to the RimM family.</text>
</comment>
<dbReference type="InterPro" id="IPR009000">
    <property type="entry name" value="Transl_B-barrel_sf"/>
</dbReference>
<comment type="domain">
    <text evidence="5">The PRC barrel domain binds ribosomal protein uS19.</text>
</comment>
<keyword evidence="9" id="KW-1185">Reference proteome</keyword>
<protein>
    <recommendedName>
        <fullName evidence="5">Ribosome maturation factor RimM</fullName>
    </recommendedName>
</protein>
<evidence type="ECO:0000256" key="1">
    <source>
        <dbReference type="ARBA" id="ARBA00022490"/>
    </source>
</evidence>
<dbReference type="InterPro" id="IPR056792">
    <property type="entry name" value="PRC_RimM"/>
</dbReference>
<comment type="subunit">
    <text evidence="5">Binds ribosomal protein uS19.</text>
</comment>
<dbReference type="Pfam" id="PF24986">
    <property type="entry name" value="PRC_RimM"/>
    <property type="match status" value="1"/>
</dbReference>
<organism evidence="8 9">
    <name type="scientific">Minwuia thermotolerans</name>
    <dbReference type="NCBI Taxonomy" id="2056226"/>
    <lineage>
        <taxon>Bacteria</taxon>
        <taxon>Pseudomonadati</taxon>
        <taxon>Pseudomonadota</taxon>
        <taxon>Alphaproteobacteria</taxon>
        <taxon>Minwuiales</taxon>
        <taxon>Minwuiaceae</taxon>
        <taxon>Minwuia</taxon>
    </lineage>
</organism>
<dbReference type="InterPro" id="IPR036976">
    <property type="entry name" value="RimM_N_sf"/>
</dbReference>
<dbReference type="PANTHER" id="PTHR33692">
    <property type="entry name" value="RIBOSOME MATURATION FACTOR RIMM"/>
    <property type="match status" value="1"/>
</dbReference>
<dbReference type="InterPro" id="IPR011961">
    <property type="entry name" value="RimM"/>
</dbReference>
<feature type="domain" description="Ribosome maturation factor RimM PRC barrel" evidence="7">
    <location>
        <begin position="100"/>
        <end position="167"/>
    </location>
</feature>
<dbReference type="HAMAP" id="MF_00014">
    <property type="entry name" value="Ribosome_mat_RimM"/>
    <property type="match status" value="1"/>
</dbReference>
<dbReference type="PANTHER" id="PTHR33692:SF1">
    <property type="entry name" value="RIBOSOME MATURATION FACTOR RIMM"/>
    <property type="match status" value="1"/>
</dbReference>
<comment type="function">
    <text evidence="5">An accessory protein needed during the final step in the assembly of 30S ribosomal subunit, possibly for assembly of the head region. Essential for efficient processing of 16S rRNA. May be needed both before and after RbfA during the maturation of 16S rRNA. It has affinity for free ribosomal 30S subunits but not for 70S ribosomes.</text>
</comment>
<evidence type="ECO:0000256" key="2">
    <source>
        <dbReference type="ARBA" id="ARBA00022517"/>
    </source>
</evidence>
<dbReference type="GO" id="GO:0005840">
    <property type="term" value="C:ribosome"/>
    <property type="evidence" value="ECO:0007669"/>
    <property type="project" value="InterPro"/>
</dbReference>
<dbReference type="RefSeq" id="WP_109794713.1">
    <property type="nucleotide sequence ID" value="NZ_PHIG01000047.1"/>
</dbReference>
<comment type="subcellular location">
    <subcellularLocation>
        <location evidence="5">Cytoplasm</location>
    </subcellularLocation>
</comment>
<dbReference type="Gene3D" id="2.40.30.60">
    <property type="entry name" value="RimM"/>
    <property type="match status" value="1"/>
</dbReference>
<dbReference type="SUPFAM" id="SSF50346">
    <property type="entry name" value="PRC-barrel domain"/>
    <property type="match status" value="1"/>
</dbReference>
<keyword evidence="4 5" id="KW-0143">Chaperone</keyword>
<dbReference type="InterPro" id="IPR011033">
    <property type="entry name" value="PRC_barrel-like_sf"/>
</dbReference>
<dbReference type="AlphaFoldDB" id="A0A2M9FXS8"/>
<dbReference type="EMBL" id="PHIG01000047">
    <property type="protein sequence ID" value="PJK28266.1"/>
    <property type="molecule type" value="Genomic_DNA"/>
</dbReference>
<dbReference type="GO" id="GO:0006364">
    <property type="term" value="P:rRNA processing"/>
    <property type="evidence" value="ECO:0007669"/>
    <property type="project" value="UniProtKB-UniRule"/>
</dbReference>
<feature type="domain" description="RimM N-terminal" evidence="6">
    <location>
        <begin position="8"/>
        <end position="86"/>
    </location>
</feature>
<sequence length="186" mass="19248">MPAGKVAVAVVTGAHGVKGRVRLKTFTETPEDVAAYGLLTDENGERAFRVTVTGTAKEGVVAGLSGVGDRDAALALKGLVLHADRAALPDLDDAEDFYHADLIGLVAETAEGQRVGRVRAIHDFGAGDVLDIKPARGSALMLPFTRETAPEVDVAGGRIVVVLPDEIEVIDTGEPEEPEGEAGDAG</sequence>
<dbReference type="GO" id="GO:0042274">
    <property type="term" value="P:ribosomal small subunit biogenesis"/>
    <property type="evidence" value="ECO:0007669"/>
    <property type="project" value="UniProtKB-UniRule"/>
</dbReference>
<evidence type="ECO:0000313" key="8">
    <source>
        <dbReference type="EMBL" id="PJK28266.1"/>
    </source>
</evidence>
<dbReference type="Pfam" id="PF01782">
    <property type="entry name" value="RimM"/>
    <property type="match status" value="1"/>
</dbReference>
<dbReference type="Proteomes" id="UP000229498">
    <property type="component" value="Unassembled WGS sequence"/>
</dbReference>
<keyword evidence="2 5" id="KW-0690">Ribosome biogenesis</keyword>
<dbReference type="NCBIfam" id="TIGR02273">
    <property type="entry name" value="16S_RimM"/>
    <property type="match status" value="1"/>
</dbReference>
<evidence type="ECO:0000259" key="6">
    <source>
        <dbReference type="Pfam" id="PF01782"/>
    </source>
</evidence>
<reference evidence="8 9" key="1">
    <citation type="submission" date="2017-11" db="EMBL/GenBank/DDBJ databases">
        <title>Draft genome sequence of Rhizobiales bacterium SY3-13.</title>
        <authorList>
            <person name="Sun C."/>
        </authorList>
    </citation>
    <scope>NUCLEOTIDE SEQUENCE [LARGE SCALE GENOMIC DNA]</scope>
    <source>
        <strain evidence="8 9">SY3-13</strain>
    </source>
</reference>
<keyword evidence="1 5" id="KW-0963">Cytoplasm</keyword>
<dbReference type="InterPro" id="IPR002676">
    <property type="entry name" value="RimM_N"/>
</dbReference>
<evidence type="ECO:0000313" key="9">
    <source>
        <dbReference type="Proteomes" id="UP000229498"/>
    </source>
</evidence>
<dbReference type="GO" id="GO:0043022">
    <property type="term" value="F:ribosome binding"/>
    <property type="evidence" value="ECO:0007669"/>
    <property type="project" value="InterPro"/>
</dbReference>
<proteinExistence type="inferred from homology"/>
<dbReference type="SUPFAM" id="SSF50447">
    <property type="entry name" value="Translation proteins"/>
    <property type="match status" value="1"/>
</dbReference>
<keyword evidence="3 5" id="KW-0698">rRNA processing</keyword>
<gene>
    <name evidence="5 8" type="primary">rimM</name>
    <name evidence="8" type="ORF">CVT23_18000</name>
</gene>
<name>A0A2M9FXS8_9PROT</name>
<evidence type="ECO:0000256" key="5">
    <source>
        <dbReference type="HAMAP-Rule" id="MF_00014"/>
    </source>
</evidence>
<dbReference type="OrthoDB" id="9788191at2"/>
<dbReference type="Gene3D" id="2.30.30.240">
    <property type="entry name" value="PRC-barrel domain"/>
    <property type="match status" value="1"/>
</dbReference>
<evidence type="ECO:0000259" key="7">
    <source>
        <dbReference type="Pfam" id="PF24986"/>
    </source>
</evidence>